<dbReference type="RefSeq" id="WP_035481638.1">
    <property type="nucleotide sequence ID" value="NZ_CADFGL010000038.1"/>
</dbReference>
<proteinExistence type="predicted"/>
<dbReference type="EMBL" id="CADIKB010000041">
    <property type="protein sequence ID" value="CAB3730479.1"/>
    <property type="molecule type" value="Genomic_DNA"/>
</dbReference>
<protein>
    <submittedName>
        <fullName evidence="1">Uncharacterized protein</fullName>
    </submittedName>
</protein>
<organism evidence="1 2">
    <name type="scientific">Paraburkholderia phenoliruptrix</name>
    <dbReference type="NCBI Taxonomy" id="252970"/>
    <lineage>
        <taxon>Bacteria</taxon>
        <taxon>Pseudomonadati</taxon>
        <taxon>Pseudomonadota</taxon>
        <taxon>Betaproteobacteria</taxon>
        <taxon>Burkholderiales</taxon>
        <taxon>Burkholderiaceae</taxon>
        <taxon>Paraburkholderia</taxon>
    </lineage>
</organism>
<reference evidence="1 2" key="1">
    <citation type="submission" date="2020-04" db="EMBL/GenBank/DDBJ databases">
        <authorList>
            <person name="De Canck E."/>
        </authorList>
    </citation>
    <scope>NUCLEOTIDE SEQUENCE [LARGE SCALE GENOMIC DNA]</scope>
    <source>
        <strain evidence="1 2">LMG 22037</strain>
    </source>
</reference>
<accession>A0A6J5C967</accession>
<dbReference type="AlphaFoldDB" id="A0A6J5C967"/>
<sequence length="116" mass="12831">MEQTTHEKVPENVRSAVSFALNRLAEIREGINRAADLERRVGQAGRYQADAFLNRRREIESARATLAEFRKVAPANGVDPDALIRFLGGEPDMTPSPEAQAWLEDSRGPVIGKMAT</sequence>
<dbReference type="Proteomes" id="UP000494249">
    <property type="component" value="Unassembled WGS sequence"/>
</dbReference>
<evidence type="ECO:0000313" key="2">
    <source>
        <dbReference type="Proteomes" id="UP000494249"/>
    </source>
</evidence>
<name>A0A6J5C967_9BURK</name>
<evidence type="ECO:0000313" key="1">
    <source>
        <dbReference type="EMBL" id="CAB3730479.1"/>
    </source>
</evidence>
<gene>
    <name evidence="1" type="ORF">LMG22037_05535</name>
</gene>